<dbReference type="AlphaFoldDB" id="A0A382HUP6"/>
<gene>
    <name evidence="1" type="ORF">METZ01_LOCUS243689</name>
</gene>
<accession>A0A382HUP6</accession>
<name>A0A382HUP6_9ZZZZ</name>
<organism evidence="1">
    <name type="scientific">marine metagenome</name>
    <dbReference type="NCBI Taxonomy" id="408172"/>
    <lineage>
        <taxon>unclassified sequences</taxon>
        <taxon>metagenomes</taxon>
        <taxon>ecological metagenomes</taxon>
    </lineage>
</organism>
<reference evidence="1" key="1">
    <citation type="submission" date="2018-05" db="EMBL/GenBank/DDBJ databases">
        <authorList>
            <person name="Lanie J.A."/>
            <person name="Ng W.-L."/>
            <person name="Kazmierczak K.M."/>
            <person name="Andrzejewski T.M."/>
            <person name="Davidsen T.M."/>
            <person name="Wayne K.J."/>
            <person name="Tettelin H."/>
            <person name="Glass J.I."/>
            <person name="Rusch D."/>
            <person name="Podicherti R."/>
            <person name="Tsui H.-C.T."/>
            <person name="Winkler M.E."/>
        </authorList>
    </citation>
    <scope>NUCLEOTIDE SEQUENCE</scope>
</reference>
<dbReference type="EMBL" id="UINC01063320">
    <property type="protein sequence ID" value="SVB90835.1"/>
    <property type="molecule type" value="Genomic_DNA"/>
</dbReference>
<protein>
    <submittedName>
        <fullName evidence="1">Uncharacterized protein</fullName>
    </submittedName>
</protein>
<proteinExistence type="predicted"/>
<sequence length="42" mass="4557">MSERRSCLASSQPATGVETLTLAMRSAVPELFGERKNSQETS</sequence>
<evidence type="ECO:0000313" key="1">
    <source>
        <dbReference type="EMBL" id="SVB90835.1"/>
    </source>
</evidence>